<name>A0A7S4F924_CHRCT</name>
<dbReference type="GO" id="GO:0006629">
    <property type="term" value="P:lipid metabolic process"/>
    <property type="evidence" value="ECO:0007669"/>
    <property type="project" value="InterPro"/>
</dbReference>
<dbReference type="Pfam" id="PF00387">
    <property type="entry name" value="PI-PLC-Y"/>
    <property type="match status" value="1"/>
</dbReference>
<dbReference type="InterPro" id="IPR001711">
    <property type="entry name" value="PLipase_C_Pinositol-sp_Y"/>
</dbReference>
<feature type="coiled-coil region" evidence="1">
    <location>
        <begin position="263"/>
        <end position="290"/>
    </location>
</feature>
<evidence type="ECO:0000259" key="2">
    <source>
        <dbReference type="PROSITE" id="PS50008"/>
    </source>
</evidence>
<sequence>MRTRSDNYDPLPCWASGAQLCALNLQTNDLPTQLHYALFDLNGGCGYVEKPKEMLLPTPCWPQPQLMLKVVTVKPITLSRLPKRGEHRPHLTSARSRLHQYVSELSFSNKKRSGSSKESGVGAVPLPSLSVELHAIGGFHCVSTVLPPVSGATRHLVHPLDRTSGGGGDGSGDGSFRYGQQVHCVAAEPMACVLRVAVVDDEEAGQEVAYDTVVLGAVREGYRVIHLRSMLGTRIESCYLLVHIAFSTQVNAWVGEQELVQKLYDLKEANDELRCKIDETLARNAQLESRLIDVLDSPSAFG</sequence>
<reference evidence="3" key="1">
    <citation type="submission" date="2021-01" db="EMBL/GenBank/DDBJ databases">
        <authorList>
            <person name="Corre E."/>
            <person name="Pelletier E."/>
            <person name="Niang G."/>
            <person name="Scheremetjew M."/>
            <person name="Finn R."/>
            <person name="Kale V."/>
            <person name="Holt S."/>
            <person name="Cochrane G."/>
            <person name="Meng A."/>
            <person name="Brown T."/>
            <person name="Cohen L."/>
        </authorList>
    </citation>
    <scope>NUCLEOTIDE SEQUENCE</scope>
    <source>
        <strain evidence="3">CCMP645</strain>
    </source>
</reference>
<protein>
    <recommendedName>
        <fullName evidence="2">PI-PLC Y-box domain-containing protein</fullName>
    </recommendedName>
</protein>
<dbReference type="Gene3D" id="2.60.40.150">
    <property type="entry name" value="C2 domain"/>
    <property type="match status" value="1"/>
</dbReference>
<organism evidence="3">
    <name type="scientific">Chrysotila carterae</name>
    <name type="common">Marine alga</name>
    <name type="synonym">Syracosphaera carterae</name>
    <dbReference type="NCBI Taxonomy" id="13221"/>
    <lineage>
        <taxon>Eukaryota</taxon>
        <taxon>Haptista</taxon>
        <taxon>Haptophyta</taxon>
        <taxon>Prymnesiophyceae</taxon>
        <taxon>Isochrysidales</taxon>
        <taxon>Isochrysidaceae</taxon>
        <taxon>Chrysotila</taxon>
    </lineage>
</organism>
<accession>A0A7S4F924</accession>
<dbReference type="GO" id="GO:0004435">
    <property type="term" value="F:phosphatidylinositol-4,5-bisphosphate phospholipase C activity"/>
    <property type="evidence" value="ECO:0007669"/>
    <property type="project" value="InterPro"/>
</dbReference>
<evidence type="ECO:0000313" key="3">
    <source>
        <dbReference type="EMBL" id="CAE0780591.1"/>
    </source>
</evidence>
<gene>
    <name evidence="3" type="ORF">PCAR00345_LOCUS33230</name>
</gene>
<dbReference type="InterPro" id="IPR017946">
    <property type="entry name" value="PLC-like_Pdiesterase_TIM-brl"/>
</dbReference>
<dbReference type="GO" id="GO:0035556">
    <property type="term" value="P:intracellular signal transduction"/>
    <property type="evidence" value="ECO:0007669"/>
    <property type="project" value="InterPro"/>
</dbReference>
<dbReference type="EMBL" id="HBIZ01051936">
    <property type="protein sequence ID" value="CAE0780591.1"/>
    <property type="molecule type" value="Transcribed_RNA"/>
</dbReference>
<dbReference type="PANTHER" id="PTHR10336">
    <property type="entry name" value="PHOSPHOINOSITIDE-SPECIFIC PHOSPHOLIPASE C FAMILY PROTEIN"/>
    <property type="match status" value="1"/>
</dbReference>
<dbReference type="AlphaFoldDB" id="A0A7S4F924"/>
<keyword evidence="1" id="KW-0175">Coiled coil</keyword>
<dbReference type="InterPro" id="IPR035892">
    <property type="entry name" value="C2_domain_sf"/>
</dbReference>
<proteinExistence type="predicted"/>
<dbReference type="Gene3D" id="3.20.20.190">
    <property type="entry name" value="Phosphatidylinositol (PI) phosphodiesterase"/>
    <property type="match status" value="1"/>
</dbReference>
<dbReference type="InterPro" id="IPR001192">
    <property type="entry name" value="PI-PLC_fam"/>
</dbReference>
<evidence type="ECO:0000256" key="1">
    <source>
        <dbReference type="SAM" id="Coils"/>
    </source>
</evidence>
<dbReference type="PROSITE" id="PS50008">
    <property type="entry name" value="PIPLC_Y_DOMAIN"/>
    <property type="match status" value="1"/>
</dbReference>
<dbReference type="SUPFAM" id="SSF51695">
    <property type="entry name" value="PLC-like phosphodiesterases"/>
    <property type="match status" value="1"/>
</dbReference>
<feature type="domain" description="PI-PLC Y-box" evidence="2">
    <location>
        <begin position="2"/>
        <end position="54"/>
    </location>
</feature>
<dbReference type="SMART" id="SM00149">
    <property type="entry name" value="PLCYc"/>
    <property type="match status" value="1"/>
</dbReference>